<feature type="region of interest" description="Disordered" evidence="1">
    <location>
        <begin position="1"/>
        <end position="23"/>
    </location>
</feature>
<reference evidence="2" key="1">
    <citation type="journal article" date="2020" name="J Insects Food Feed">
        <title>The yellow mealworm (Tenebrio molitor) genome: a resource for the emerging insects as food and feed industry.</title>
        <authorList>
            <person name="Eriksson T."/>
            <person name="Andere A."/>
            <person name="Kelstrup H."/>
            <person name="Emery V."/>
            <person name="Picard C."/>
        </authorList>
    </citation>
    <scope>NUCLEOTIDE SEQUENCE</scope>
    <source>
        <strain evidence="2">Stoneville</strain>
        <tissue evidence="2">Whole head</tissue>
    </source>
</reference>
<dbReference type="AlphaFoldDB" id="A0A8J6HXP7"/>
<dbReference type="EMBL" id="JABDTM020006958">
    <property type="protein sequence ID" value="KAH0821651.1"/>
    <property type="molecule type" value="Genomic_DNA"/>
</dbReference>
<sequence>MEEQEAEQESSSVLAVSKRENTKRQFKKIVSSTIDMLLETGSNDSASLESLKEENTREIEAINEEVIVKASKENVDCESVSEQDEEEEEEEEKEESVDSKPRIVDVIYKKGVNGHV</sequence>
<gene>
    <name evidence="2" type="ORF">GEV33_001140</name>
</gene>
<feature type="region of interest" description="Disordered" evidence="1">
    <location>
        <begin position="73"/>
        <end position="100"/>
    </location>
</feature>
<protein>
    <submittedName>
        <fullName evidence="2">Uncharacterized protein</fullName>
    </submittedName>
</protein>
<feature type="compositionally biased region" description="Acidic residues" evidence="1">
    <location>
        <begin position="79"/>
        <end position="95"/>
    </location>
</feature>
<evidence type="ECO:0000313" key="2">
    <source>
        <dbReference type="EMBL" id="KAH0821651.1"/>
    </source>
</evidence>
<proteinExistence type="predicted"/>
<evidence type="ECO:0000313" key="3">
    <source>
        <dbReference type="Proteomes" id="UP000719412"/>
    </source>
</evidence>
<evidence type="ECO:0000256" key="1">
    <source>
        <dbReference type="SAM" id="MobiDB-lite"/>
    </source>
</evidence>
<organism evidence="2 3">
    <name type="scientific">Tenebrio molitor</name>
    <name type="common">Yellow mealworm beetle</name>
    <dbReference type="NCBI Taxonomy" id="7067"/>
    <lineage>
        <taxon>Eukaryota</taxon>
        <taxon>Metazoa</taxon>
        <taxon>Ecdysozoa</taxon>
        <taxon>Arthropoda</taxon>
        <taxon>Hexapoda</taxon>
        <taxon>Insecta</taxon>
        <taxon>Pterygota</taxon>
        <taxon>Neoptera</taxon>
        <taxon>Endopterygota</taxon>
        <taxon>Coleoptera</taxon>
        <taxon>Polyphaga</taxon>
        <taxon>Cucujiformia</taxon>
        <taxon>Tenebrionidae</taxon>
        <taxon>Tenebrio</taxon>
    </lineage>
</organism>
<reference evidence="2" key="2">
    <citation type="submission" date="2021-08" db="EMBL/GenBank/DDBJ databases">
        <authorList>
            <person name="Eriksson T."/>
        </authorList>
    </citation>
    <scope>NUCLEOTIDE SEQUENCE</scope>
    <source>
        <strain evidence="2">Stoneville</strain>
        <tissue evidence="2">Whole head</tissue>
    </source>
</reference>
<keyword evidence="3" id="KW-1185">Reference proteome</keyword>
<dbReference type="Proteomes" id="UP000719412">
    <property type="component" value="Unassembled WGS sequence"/>
</dbReference>
<accession>A0A8J6HXP7</accession>
<name>A0A8J6HXP7_TENMO</name>
<comment type="caution">
    <text evidence="2">The sequence shown here is derived from an EMBL/GenBank/DDBJ whole genome shotgun (WGS) entry which is preliminary data.</text>
</comment>